<proteinExistence type="predicted"/>
<reference evidence="2 3" key="1">
    <citation type="submission" date="2020-07" db="EMBL/GenBank/DDBJ databases">
        <authorList>
            <person name="Li M."/>
        </authorList>
    </citation>
    <scope>NUCLEOTIDE SEQUENCE [LARGE SCALE GENOMIC DNA]</scope>
    <source>
        <strain evidence="2 3">DSM 23284</strain>
    </source>
</reference>
<dbReference type="EMBL" id="JACEON010000001">
    <property type="protein sequence ID" value="MBA4610289.1"/>
    <property type="molecule type" value="Genomic_DNA"/>
</dbReference>
<keyword evidence="3" id="KW-1185">Reference proteome</keyword>
<gene>
    <name evidence="2" type="ORF">H1W37_01390</name>
</gene>
<evidence type="ECO:0000313" key="2">
    <source>
        <dbReference type="EMBL" id="MBA4610289.1"/>
    </source>
</evidence>
<reference evidence="2 3" key="2">
    <citation type="submission" date="2020-08" db="EMBL/GenBank/DDBJ databases">
        <title>Stappia taiwanensis sp. nov., isolated from a coastal thermal spring.</title>
        <authorList>
            <person name="Kampfer P."/>
        </authorList>
    </citation>
    <scope>NUCLEOTIDE SEQUENCE [LARGE SCALE GENOMIC DNA]</scope>
    <source>
        <strain evidence="2 3">DSM 23284</strain>
    </source>
</reference>
<keyword evidence="1" id="KW-0732">Signal</keyword>
<accession>A0A838XFU4</accession>
<dbReference type="AlphaFoldDB" id="A0A838XFU4"/>
<dbReference type="RefSeq" id="WP_181758472.1">
    <property type="nucleotide sequence ID" value="NZ_BMCR01000001.1"/>
</dbReference>
<feature type="chain" id="PRO_5033037580" evidence="1">
    <location>
        <begin position="21"/>
        <end position="171"/>
    </location>
</feature>
<protein>
    <submittedName>
        <fullName evidence="2">Uncharacterized protein</fullName>
    </submittedName>
</protein>
<evidence type="ECO:0000313" key="3">
    <source>
        <dbReference type="Proteomes" id="UP000559404"/>
    </source>
</evidence>
<organism evidence="2 3">
    <name type="scientific">Stappia taiwanensis</name>
    <dbReference type="NCBI Taxonomy" id="992267"/>
    <lineage>
        <taxon>Bacteria</taxon>
        <taxon>Pseudomonadati</taxon>
        <taxon>Pseudomonadota</taxon>
        <taxon>Alphaproteobacteria</taxon>
        <taxon>Hyphomicrobiales</taxon>
        <taxon>Stappiaceae</taxon>
        <taxon>Stappia</taxon>
    </lineage>
</organism>
<feature type="signal peptide" evidence="1">
    <location>
        <begin position="1"/>
        <end position="20"/>
    </location>
</feature>
<dbReference type="Proteomes" id="UP000559404">
    <property type="component" value="Unassembled WGS sequence"/>
</dbReference>
<name>A0A838XFU4_9HYPH</name>
<sequence length="171" mass="18236">MKVVILSLVAAALSPLPAQSQSLDENVTSLHARAAGSDLEALQRDVTDLAALARRHVQAVGLEAALADFGAAPWKRDANGLHLWGVTTDGLSWFDAGHPDLVGANVNNITDIEGRFWASLAKQSADGTGEAVFSLLFLHPRTGRSARGLHTCFFLQDGQRILCAGAFQDDY</sequence>
<comment type="caution">
    <text evidence="2">The sequence shown here is derived from an EMBL/GenBank/DDBJ whole genome shotgun (WGS) entry which is preliminary data.</text>
</comment>
<evidence type="ECO:0000256" key="1">
    <source>
        <dbReference type="SAM" id="SignalP"/>
    </source>
</evidence>